<sequence length="67" mass="7759">MRLTIALEYLHIPEDRSLLERQTKNAAKPRASCLLTDPKMCFVTQYGRASVYDRQELHVLFHCLVPA</sequence>
<protein>
    <submittedName>
        <fullName evidence="1">Uncharacterized protein</fullName>
    </submittedName>
</protein>
<dbReference type="Proteomes" id="UP001196530">
    <property type="component" value="Unassembled WGS sequence"/>
</dbReference>
<dbReference type="EMBL" id="JAHLUX010000002">
    <property type="protein sequence ID" value="KAG7821151.1"/>
    <property type="molecule type" value="Genomic_DNA"/>
</dbReference>
<keyword evidence="4" id="KW-1185">Reference proteome</keyword>
<dbReference type="RefSeq" id="XP_043061694.1">
    <property type="nucleotide sequence ID" value="XM_043201578.1"/>
</dbReference>
<dbReference type="GeneID" id="66125286"/>
<comment type="caution">
    <text evidence="1">The sequence shown here is derived from an EMBL/GenBank/DDBJ whole genome shotgun (WGS) entry which is preliminary data.</text>
</comment>
<evidence type="ECO:0000313" key="2">
    <source>
        <dbReference type="EMBL" id="KAG7852503.1"/>
    </source>
</evidence>
<evidence type="ECO:0000313" key="4">
    <source>
        <dbReference type="Proteomes" id="UP001197328"/>
    </source>
</evidence>
<evidence type="ECO:0000313" key="1">
    <source>
        <dbReference type="EMBL" id="KAG7821151.1"/>
    </source>
</evidence>
<dbReference type="EMBL" id="JAHLVD010000001">
    <property type="protein sequence ID" value="KAG7852503.1"/>
    <property type="molecule type" value="Genomic_DNA"/>
</dbReference>
<proteinExistence type="predicted"/>
<dbReference type="Proteomes" id="UP001197328">
    <property type="component" value="Unassembled WGS sequence"/>
</dbReference>
<organism evidence="1 3">
    <name type="scientific">Pichia angusta</name>
    <name type="common">Yeast</name>
    <name type="synonym">Hansenula polymorpha</name>
    <dbReference type="NCBI Taxonomy" id="870730"/>
    <lineage>
        <taxon>Eukaryota</taxon>
        <taxon>Fungi</taxon>
        <taxon>Dikarya</taxon>
        <taxon>Ascomycota</taxon>
        <taxon>Saccharomycotina</taxon>
        <taxon>Pichiomycetes</taxon>
        <taxon>Pichiales</taxon>
        <taxon>Pichiaceae</taxon>
        <taxon>Ogataea</taxon>
    </lineage>
</organism>
<evidence type="ECO:0000313" key="3">
    <source>
        <dbReference type="Proteomes" id="UP001196530"/>
    </source>
</evidence>
<dbReference type="AlphaFoldDB" id="A0AAN6DHS5"/>
<reference evidence="1 4" key="1">
    <citation type="journal article" date="2021" name="G3 (Bethesda)">
        <title>Genomic diversity, chromosomal rearrangements, and interspecies hybridization in the ogataea polymorpha species complex.</title>
        <authorList>
            <person name="Hanson S.J."/>
            <person name="Cinneide E.O."/>
            <person name="Salzberg L.I."/>
            <person name="Wolfe K.H."/>
            <person name="McGowan J."/>
            <person name="Fitzpatrick D.A."/>
            <person name="Matlin K."/>
        </authorList>
    </citation>
    <scope>NUCLEOTIDE SEQUENCE</scope>
    <source>
        <strain evidence="2">51-138</strain>
        <strain evidence="1">61-244</strain>
    </source>
</reference>
<name>A0AAN6DHS5_PICAN</name>
<accession>A0AAN6DHS5</accession>
<gene>
    <name evidence="1" type="ORF">KL928_001235</name>
    <name evidence="2" type="ORF">KL940_000204</name>
</gene>